<feature type="domain" description="NAD-dependent epimerase/dehydratase" evidence="6">
    <location>
        <begin position="20"/>
        <end position="262"/>
    </location>
</feature>
<dbReference type="InterPro" id="IPR044516">
    <property type="entry name" value="UXS-like"/>
</dbReference>
<evidence type="ECO:0000256" key="4">
    <source>
        <dbReference type="ARBA" id="ARBA00023239"/>
    </source>
</evidence>
<evidence type="ECO:0000256" key="3">
    <source>
        <dbReference type="ARBA" id="ARBA00023027"/>
    </source>
</evidence>
<keyword evidence="8" id="KW-1185">Reference proteome</keyword>
<dbReference type="EMBL" id="JBHSNY010000009">
    <property type="protein sequence ID" value="MFC5637076.1"/>
    <property type="molecule type" value="Genomic_DNA"/>
</dbReference>
<dbReference type="Proteomes" id="UP001596154">
    <property type="component" value="Unassembled WGS sequence"/>
</dbReference>
<sequence>MRPTTTFTGVPAVPAPWRRALVTGGAGFLGSHLCERLLDSEVEVDCLDNLCTGHADNVGHLTGRAGFRFLECDIADPRCPDTLPGPYDLVLHLAGPASPQDGIRRPLETLDTAGLGTRNALAVADRDDARFLLASAPRHDDEPRPAATSPGHSGRDTDSTDCAGDIDDTDPLAPRCPYAEWRRFSEALVAAHAGVHASNAGIVRLFAPYGPRMRTDDGRMIPTFVRQALAGEPVTVAGDGTAPCSLCYVDDAVDGVLLVAAGRSVRPVDIGADEEVTVAQVARRVIDLTGSDAPLRCVEASAGDPRPHRPETGFARELFGWVPKVSWQEGLERTVVALTGGSDHVPAAVAGPGRGEWLL</sequence>
<dbReference type="PANTHER" id="PTHR43078">
    <property type="entry name" value="UDP-GLUCURONIC ACID DECARBOXYLASE-RELATED"/>
    <property type="match status" value="1"/>
</dbReference>
<keyword evidence="2" id="KW-0210">Decarboxylase</keyword>
<comment type="caution">
    <text evidence="7">The sequence shown here is derived from an EMBL/GenBank/DDBJ whole genome shotgun (WGS) entry which is preliminary data.</text>
</comment>
<accession>A0ABW0UXT3</accession>
<dbReference type="InterPro" id="IPR001509">
    <property type="entry name" value="Epimerase_deHydtase"/>
</dbReference>
<evidence type="ECO:0000256" key="5">
    <source>
        <dbReference type="SAM" id="MobiDB-lite"/>
    </source>
</evidence>
<keyword evidence="4" id="KW-0456">Lyase</keyword>
<dbReference type="PANTHER" id="PTHR43078:SF6">
    <property type="entry name" value="UDP-GLUCURONIC ACID DECARBOXYLASE 1"/>
    <property type="match status" value="1"/>
</dbReference>
<evidence type="ECO:0000313" key="8">
    <source>
        <dbReference type="Proteomes" id="UP001596154"/>
    </source>
</evidence>
<dbReference type="SUPFAM" id="SSF51735">
    <property type="entry name" value="NAD(P)-binding Rossmann-fold domains"/>
    <property type="match status" value="1"/>
</dbReference>
<dbReference type="InterPro" id="IPR036291">
    <property type="entry name" value="NAD(P)-bd_dom_sf"/>
</dbReference>
<evidence type="ECO:0000256" key="2">
    <source>
        <dbReference type="ARBA" id="ARBA00022793"/>
    </source>
</evidence>
<evidence type="ECO:0000313" key="7">
    <source>
        <dbReference type="EMBL" id="MFC5637076.1"/>
    </source>
</evidence>
<evidence type="ECO:0000256" key="1">
    <source>
        <dbReference type="ARBA" id="ARBA00001911"/>
    </source>
</evidence>
<keyword evidence="3" id="KW-0520">NAD</keyword>
<dbReference type="Pfam" id="PF01370">
    <property type="entry name" value="Epimerase"/>
    <property type="match status" value="1"/>
</dbReference>
<protein>
    <submittedName>
        <fullName evidence="7">NAD-dependent epimerase/dehydratase family protein</fullName>
    </submittedName>
</protein>
<proteinExistence type="predicted"/>
<dbReference type="Gene3D" id="3.40.50.720">
    <property type="entry name" value="NAD(P)-binding Rossmann-like Domain"/>
    <property type="match status" value="2"/>
</dbReference>
<evidence type="ECO:0000259" key="6">
    <source>
        <dbReference type="Pfam" id="PF01370"/>
    </source>
</evidence>
<dbReference type="RefSeq" id="WP_381025935.1">
    <property type="nucleotide sequence ID" value="NZ_JBHSNY010000009.1"/>
</dbReference>
<comment type="cofactor">
    <cofactor evidence="1">
        <name>NAD(+)</name>
        <dbReference type="ChEBI" id="CHEBI:57540"/>
    </cofactor>
</comment>
<reference evidence="8" key="1">
    <citation type="journal article" date="2019" name="Int. J. Syst. Evol. Microbiol.">
        <title>The Global Catalogue of Microorganisms (GCM) 10K type strain sequencing project: providing services to taxonomists for standard genome sequencing and annotation.</title>
        <authorList>
            <consortium name="The Broad Institute Genomics Platform"/>
            <consortium name="The Broad Institute Genome Sequencing Center for Infectious Disease"/>
            <person name="Wu L."/>
            <person name="Ma J."/>
        </authorList>
    </citation>
    <scope>NUCLEOTIDE SEQUENCE [LARGE SCALE GENOMIC DNA]</scope>
    <source>
        <strain evidence="8">CGMCC 4.7248</strain>
    </source>
</reference>
<name>A0ABW0UXT3_9ACTN</name>
<gene>
    <name evidence="7" type="ORF">ACFPZJ_25370</name>
</gene>
<organism evidence="7 8">
    <name type="scientific">Streptomyces bullii</name>
    <dbReference type="NCBI Taxonomy" id="349910"/>
    <lineage>
        <taxon>Bacteria</taxon>
        <taxon>Bacillati</taxon>
        <taxon>Actinomycetota</taxon>
        <taxon>Actinomycetes</taxon>
        <taxon>Kitasatosporales</taxon>
        <taxon>Streptomycetaceae</taxon>
        <taxon>Streptomyces</taxon>
    </lineage>
</organism>
<feature type="region of interest" description="Disordered" evidence="5">
    <location>
        <begin position="135"/>
        <end position="169"/>
    </location>
</feature>